<evidence type="ECO:0000313" key="16">
    <source>
        <dbReference type="Proteomes" id="UP000008495"/>
    </source>
</evidence>
<dbReference type="GO" id="GO:0008444">
    <property type="term" value="F:CDP-diacylglycerol-glycerol-3-phosphate 3-phosphatidyltransferase activity"/>
    <property type="evidence" value="ECO:0007669"/>
    <property type="project" value="UniProtKB-UniRule"/>
</dbReference>
<dbReference type="RefSeq" id="WP_006502099.1">
    <property type="nucleotide sequence ID" value="NZ_BAGZ01000005.1"/>
</dbReference>
<dbReference type="Proteomes" id="UP000008495">
    <property type="component" value="Unassembled WGS sequence"/>
</dbReference>
<keyword evidence="3" id="KW-0444">Lipid biosynthesis</keyword>
<feature type="transmembrane region" description="Helical" evidence="14">
    <location>
        <begin position="180"/>
        <end position="202"/>
    </location>
</feature>
<gene>
    <name evidence="15" type="primary">pgsA</name>
    <name evidence="15" type="ORF">AUCHE_05_02520</name>
</gene>
<dbReference type="PANTHER" id="PTHR14269:SF52">
    <property type="entry name" value="PHOSPHATIDYLGLYCEROPHOSPHATE SYNTHASE-RELATED"/>
    <property type="match status" value="1"/>
</dbReference>
<dbReference type="GO" id="GO:0046474">
    <property type="term" value="P:glycerophospholipid biosynthetic process"/>
    <property type="evidence" value="ECO:0007669"/>
    <property type="project" value="TreeGrafter"/>
</dbReference>
<keyword evidence="4 12" id="KW-0808">Transferase</keyword>
<comment type="similarity">
    <text evidence="2 12">Belongs to the CDP-alcohol phosphatidyltransferase class-I family.</text>
</comment>
<evidence type="ECO:0000256" key="11">
    <source>
        <dbReference type="NCBIfam" id="TIGR00560"/>
    </source>
</evidence>
<dbReference type="GO" id="GO:0016020">
    <property type="term" value="C:membrane"/>
    <property type="evidence" value="ECO:0007669"/>
    <property type="project" value="UniProtKB-SubCell"/>
</dbReference>
<evidence type="ECO:0000256" key="13">
    <source>
        <dbReference type="SAM" id="MobiDB-lite"/>
    </source>
</evidence>
<feature type="region of interest" description="Disordered" evidence="13">
    <location>
        <begin position="1"/>
        <end position="30"/>
    </location>
</feature>
<feature type="transmembrane region" description="Helical" evidence="14">
    <location>
        <begin position="156"/>
        <end position="174"/>
    </location>
</feature>
<dbReference type="EC" id="2.7.8.5" evidence="11"/>
<dbReference type="AlphaFoldDB" id="K6W688"/>
<evidence type="ECO:0000256" key="14">
    <source>
        <dbReference type="SAM" id="Phobius"/>
    </source>
</evidence>
<evidence type="ECO:0000256" key="5">
    <source>
        <dbReference type="ARBA" id="ARBA00022692"/>
    </source>
</evidence>
<dbReference type="Gene3D" id="1.20.120.1760">
    <property type="match status" value="1"/>
</dbReference>
<proteinExistence type="inferred from homology"/>
<evidence type="ECO:0000256" key="12">
    <source>
        <dbReference type="RuleBase" id="RU003750"/>
    </source>
</evidence>
<dbReference type="UniPathway" id="UPA00085"/>
<dbReference type="PANTHER" id="PTHR14269">
    <property type="entry name" value="CDP-DIACYLGLYCEROL--GLYCEROL-3-PHOSPHATE 3-PHOSPHATIDYLTRANSFERASE-RELATED"/>
    <property type="match status" value="1"/>
</dbReference>
<dbReference type="NCBIfam" id="TIGR00560">
    <property type="entry name" value="pgsA"/>
    <property type="match status" value="1"/>
</dbReference>
<dbReference type="InterPro" id="IPR004570">
    <property type="entry name" value="Phosphatidylglycerol_P_synth"/>
</dbReference>
<dbReference type="InterPro" id="IPR043130">
    <property type="entry name" value="CDP-OH_PTrfase_TM_dom"/>
</dbReference>
<dbReference type="InterPro" id="IPR048254">
    <property type="entry name" value="CDP_ALCOHOL_P_TRANSF_CS"/>
</dbReference>
<evidence type="ECO:0000256" key="7">
    <source>
        <dbReference type="ARBA" id="ARBA00023098"/>
    </source>
</evidence>
<dbReference type="eggNOG" id="COG0558">
    <property type="taxonomic scope" value="Bacteria"/>
</dbReference>
<accession>K6W688</accession>
<dbReference type="STRING" id="100225.SAMN05421595_1175"/>
<evidence type="ECO:0000256" key="8">
    <source>
        <dbReference type="ARBA" id="ARBA00023136"/>
    </source>
</evidence>
<protein>
    <recommendedName>
        <fullName evidence="11">CDP-diacylglycerol--glycerol-3-phosphate 3-phosphatidyltransferase</fullName>
        <ecNumber evidence="11">2.7.8.5</ecNumber>
    </recommendedName>
</protein>
<evidence type="ECO:0000256" key="9">
    <source>
        <dbReference type="ARBA" id="ARBA00023209"/>
    </source>
</evidence>
<evidence type="ECO:0000256" key="6">
    <source>
        <dbReference type="ARBA" id="ARBA00022989"/>
    </source>
</evidence>
<keyword evidence="6 14" id="KW-1133">Transmembrane helix</keyword>
<evidence type="ECO:0000256" key="4">
    <source>
        <dbReference type="ARBA" id="ARBA00022679"/>
    </source>
</evidence>
<sequence>MNPQASNTSPAGEPSAHQAPAAAADPENVPPSPWNLPNALTVLRIFMVPIYGWLLLSEGGTDTTLRWWACAVFVLAMITDRLDGEIARAKGLITDFGKMADPIADKALTGMGFIGLSLIGDLWWWVTGLILFRELGITLLRFVVIRYGVMAASKGGKLKTFLQAVALGMLTAPGGEWWLWLAYAVTAAATVVTVGTGIDYVIKARALVVGQSADRKAGRQE</sequence>
<keyword evidence="8 14" id="KW-0472">Membrane</keyword>
<feature type="transmembrane region" description="Helical" evidence="14">
    <location>
        <begin position="122"/>
        <end position="144"/>
    </location>
</feature>
<evidence type="ECO:0000256" key="10">
    <source>
        <dbReference type="ARBA" id="ARBA00023264"/>
    </source>
</evidence>
<reference evidence="15 16" key="1">
    <citation type="submission" date="2012-08" db="EMBL/GenBank/DDBJ databases">
        <title>Whole genome shotgun sequence of Austwickia chelonae NBRC 105200.</title>
        <authorList>
            <person name="Yoshida I."/>
            <person name="Hosoyama A."/>
            <person name="Tsuchikane K."/>
            <person name="Katsumata H."/>
            <person name="Ando Y."/>
            <person name="Ohji S."/>
            <person name="Hamada M."/>
            <person name="Tamura T."/>
            <person name="Yamazoe A."/>
            <person name="Yamazaki S."/>
            <person name="Fujita N."/>
        </authorList>
    </citation>
    <scope>NUCLEOTIDE SEQUENCE [LARGE SCALE GENOMIC DNA]</scope>
    <source>
        <strain evidence="15 16">NBRC 105200</strain>
    </source>
</reference>
<evidence type="ECO:0000256" key="2">
    <source>
        <dbReference type="ARBA" id="ARBA00010441"/>
    </source>
</evidence>
<dbReference type="PROSITE" id="PS00379">
    <property type="entry name" value="CDP_ALCOHOL_P_TRANSF"/>
    <property type="match status" value="1"/>
</dbReference>
<dbReference type="InterPro" id="IPR050324">
    <property type="entry name" value="CDP-alcohol_PTase-I"/>
</dbReference>
<feature type="compositionally biased region" description="Polar residues" evidence="13">
    <location>
        <begin position="1"/>
        <end position="10"/>
    </location>
</feature>
<keyword evidence="5 14" id="KW-0812">Transmembrane</keyword>
<comment type="subcellular location">
    <subcellularLocation>
        <location evidence="1">Membrane</location>
        <topology evidence="1">Multi-pass membrane protein</topology>
    </subcellularLocation>
</comment>
<dbReference type="InterPro" id="IPR000462">
    <property type="entry name" value="CDP-OH_P_trans"/>
</dbReference>
<feature type="compositionally biased region" description="Low complexity" evidence="13">
    <location>
        <begin position="11"/>
        <end position="27"/>
    </location>
</feature>
<keyword evidence="16" id="KW-1185">Reference proteome</keyword>
<dbReference type="Pfam" id="PF01066">
    <property type="entry name" value="CDP-OH_P_transf"/>
    <property type="match status" value="1"/>
</dbReference>
<evidence type="ECO:0000313" key="15">
    <source>
        <dbReference type="EMBL" id="GAB77347.1"/>
    </source>
</evidence>
<keyword evidence="9" id="KW-0594">Phospholipid biosynthesis</keyword>
<dbReference type="EMBL" id="BAGZ01000005">
    <property type="protein sequence ID" value="GAB77347.1"/>
    <property type="molecule type" value="Genomic_DNA"/>
</dbReference>
<evidence type="ECO:0000256" key="1">
    <source>
        <dbReference type="ARBA" id="ARBA00004141"/>
    </source>
</evidence>
<name>K6W688_9MICO</name>
<keyword evidence="10" id="KW-1208">Phospholipid metabolism</keyword>
<evidence type="ECO:0000256" key="3">
    <source>
        <dbReference type="ARBA" id="ARBA00022516"/>
    </source>
</evidence>
<comment type="caution">
    <text evidence="15">The sequence shown here is derived from an EMBL/GenBank/DDBJ whole genome shotgun (WGS) entry which is preliminary data.</text>
</comment>
<keyword evidence="7" id="KW-0443">Lipid metabolism</keyword>
<organism evidence="15 16">
    <name type="scientific">Austwickia chelonae NBRC 105200</name>
    <dbReference type="NCBI Taxonomy" id="1184607"/>
    <lineage>
        <taxon>Bacteria</taxon>
        <taxon>Bacillati</taxon>
        <taxon>Actinomycetota</taxon>
        <taxon>Actinomycetes</taxon>
        <taxon>Micrococcales</taxon>
        <taxon>Dermatophilaceae</taxon>
        <taxon>Austwickia</taxon>
    </lineage>
</organism>